<organism evidence="1 2">
    <name type="scientific">Odynerus spinipes</name>
    <dbReference type="NCBI Taxonomy" id="1348599"/>
    <lineage>
        <taxon>Eukaryota</taxon>
        <taxon>Metazoa</taxon>
        <taxon>Ecdysozoa</taxon>
        <taxon>Arthropoda</taxon>
        <taxon>Hexapoda</taxon>
        <taxon>Insecta</taxon>
        <taxon>Pterygota</taxon>
        <taxon>Neoptera</taxon>
        <taxon>Endopterygota</taxon>
        <taxon>Hymenoptera</taxon>
        <taxon>Apocrita</taxon>
        <taxon>Aculeata</taxon>
        <taxon>Vespoidea</taxon>
        <taxon>Vespidae</taxon>
        <taxon>Eumeninae</taxon>
        <taxon>Odynerus</taxon>
    </lineage>
</organism>
<comment type="caution">
    <text evidence="1">The sequence shown here is derived from an EMBL/GenBank/DDBJ whole genome shotgun (WGS) entry which is preliminary data.</text>
</comment>
<evidence type="ECO:0000313" key="1">
    <source>
        <dbReference type="EMBL" id="KAK2574819.1"/>
    </source>
</evidence>
<dbReference type="AlphaFoldDB" id="A0AAD9VHM1"/>
<keyword evidence="2" id="KW-1185">Reference proteome</keyword>
<evidence type="ECO:0000313" key="2">
    <source>
        <dbReference type="Proteomes" id="UP001258017"/>
    </source>
</evidence>
<reference evidence="1" key="2">
    <citation type="journal article" date="2023" name="Commun. Biol.">
        <title>Intrasexual cuticular hydrocarbon dimorphism in a wasp sheds light on hydrocarbon biosynthesis genes in Hymenoptera.</title>
        <authorList>
            <person name="Moris V.C."/>
            <person name="Podsiadlowski L."/>
            <person name="Martin S."/>
            <person name="Oeyen J.P."/>
            <person name="Donath A."/>
            <person name="Petersen M."/>
            <person name="Wilbrandt J."/>
            <person name="Misof B."/>
            <person name="Liedtke D."/>
            <person name="Thamm M."/>
            <person name="Scheiner R."/>
            <person name="Schmitt T."/>
            <person name="Niehuis O."/>
        </authorList>
    </citation>
    <scope>NUCLEOTIDE SEQUENCE</scope>
    <source>
        <strain evidence="1">GBR_01_08_01A</strain>
    </source>
</reference>
<sequence length="291" mass="33984">MSHELVDEQSFGETHSHTFEREVVESASSKRKQLLNGELKARLLRDLERYRDIIPELCFNLISFLLNARVYTFDLLEYRRLFTILTSEANCFETNRGIMAMRKLINLLFDLTQSCRKQQQSSRYSIVESNETPVRLLKVQSLSFTGEPYDVPESRHLLLPRENDKLKNFKLDEDTTKNPNNFHEVRIATSNVDDRSESQNHDEKSIEFAVDGCNENDETIESVVDGCNENNETIEQFLENIRCHRFVGSGRRYFSNWTRRFCDVRYGETSLYIIPEHSINCPAKTIVVSSF</sequence>
<name>A0AAD9VHM1_9HYME</name>
<proteinExistence type="predicted"/>
<reference evidence="1" key="1">
    <citation type="submission" date="2021-08" db="EMBL/GenBank/DDBJ databases">
        <authorList>
            <person name="Misof B."/>
            <person name="Oliver O."/>
            <person name="Podsiadlowski L."/>
            <person name="Donath A."/>
            <person name="Peters R."/>
            <person name="Mayer C."/>
            <person name="Rust J."/>
            <person name="Gunkel S."/>
            <person name="Lesny P."/>
            <person name="Martin S."/>
            <person name="Oeyen J.P."/>
            <person name="Petersen M."/>
            <person name="Panagiotis P."/>
            <person name="Wilbrandt J."/>
            <person name="Tanja T."/>
        </authorList>
    </citation>
    <scope>NUCLEOTIDE SEQUENCE</scope>
    <source>
        <strain evidence="1">GBR_01_08_01A</strain>
        <tissue evidence="1">Thorax + abdomen</tissue>
    </source>
</reference>
<accession>A0AAD9VHM1</accession>
<gene>
    <name evidence="1" type="ORF">KPH14_013124</name>
</gene>
<protein>
    <submittedName>
        <fullName evidence="1">Uncharacterized protein</fullName>
    </submittedName>
</protein>
<dbReference type="Proteomes" id="UP001258017">
    <property type="component" value="Unassembled WGS sequence"/>
</dbReference>
<dbReference type="EMBL" id="JAIFRP010004763">
    <property type="protein sequence ID" value="KAK2574819.1"/>
    <property type="molecule type" value="Genomic_DNA"/>
</dbReference>